<accession>A0A2H4PJ08</accession>
<evidence type="ECO:0000259" key="3">
    <source>
        <dbReference type="PROSITE" id="PS51194"/>
    </source>
</evidence>
<evidence type="ECO:0000259" key="2">
    <source>
        <dbReference type="PROSITE" id="PS51192"/>
    </source>
</evidence>
<evidence type="ECO:0000256" key="1">
    <source>
        <dbReference type="SAM" id="MobiDB-lite"/>
    </source>
</evidence>
<dbReference type="InterPro" id="IPR006935">
    <property type="entry name" value="Helicase/UvrB_N"/>
</dbReference>
<dbReference type="GO" id="GO:0036121">
    <property type="term" value="F:double-stranded DNA helicase activity"/>
    <property type="evidence" value="ECO:0007669"/>
    <property type="project" value="TreeGrafter"/>
</dbReference>
<dbReference type="GO" id="GO:0016787">
    <property type="term" value="F:hydrolase activity"/>
    <property type="evidence" value="ECO:0007669"/>
    <property type="project" value="InterPro"/>
</dbReference>
<protein>
    <submittedName>
        <fullName evidence="4">Putative helicase</fullName>
    </submittedName>
</protein>
<dbReference type="InterPro" id="IPR027417">
    <property type="entry name" value="P-loop_NTPase"/>
</dbReference>
<dbReference type="SUPFAM" id="SSF52540">
    <property type="entry name" value="P-loop containing nucleoside triphosphate hydrolases"/>
    <property type="match status" value="1"/>
</dbReference>
<name>A0A2H4PJ08_9CAUD</name>
<keyword evidence="4" id="KW-0378">Hydrolase</keyword>
<feature type="domain" description="Helicase C-terminal" evidence="3">
    <location>
        <begin position="220"/>
        <end position="367"/>
    </location>
</feature>
<dbReference type="Gene3D" id="3.40.50.300">
    <property type="entry name" value="P-loop containing nucleotide triphosphate hydrolases"/>
    <property type="match status" value="2"/>
</dbReference>
<dbReference type="PANTHER" id="PTHR47396">
    <property type="entry name" value="TYPE I RESTRICTION ENZYME ECOKI R PROTEIN"/>
    <property type="match status" value="1"/>
</dbReference>
<dbReference type="SMART" id="SM00490">
    <property type="entry name" value="HELICc"/>
    <property type="match status" value="1"/>
</dbReference>
<evidence type="ECO:0000313" key="5">
    <source>
        <dbReference type="Proteomes" id="UP000241216"/>
    </source>
</evidence>
<keyword evidence="4" id="KW-0547">Nucleotide-binding</keyword>
<sequence length="534" mass="57732">MNQPRQLRPYQTEAVHAVYMAWNKGERTCVVLPTGTGKSTVIAKIAVDAIRTGARVLLLAHRRELLDQMAASVFQVDPELPEGTVGFVQAERDQPGAPIVAASFQTLASAERLTSLGERHVVITDEVHHSAAETYAEVLGKFPDAFKAGFTATLQRSDGGLGDLWDSVAFERSLKWALEEGFLVTPRGKTVVIPSLDTTKLKIRNGDYAAGELSDAMMVSVDSCVEAIHTHAGNRRMLIFGAGVEHCEALADNLSRSGIPTAVVVGSTPSEERKDLFEDFTAGRVQALVTVQVLTEGTDLPECDCVVLARPTRSPVLFTQMVGRALRLHRHKEDALVLDLAGATRDVSMVTLSSLVEGVETTRVSPSSDEDPGQEEPAPPRPQREGAIDMVDVDLLTASNAVWLSTRIPEREALDGIPFLDGQNGWYAYLLPAGGDDLFAVGIVPGTSQPSYLLAGGAIGTRDQAREAAEHEINRHAVLPLKTAGWRSRPTPSEGQVTFGQSLGIEGAERMKKARLSDEISTVLASRQLRKFFK</sequence>
<dbReference type="InterPro" id="IPR050742">
    <property type="entry name" value="Helicase_Restrict-Modif_Enz"/>
</dbReference>
<dbReference type="InterPro" id="IPR001650">
    <property type="entry name" value="Helicase_C-like"/>
</dbReference>
<dbReference type="PANTHER" id="PTHR47396:SF1">
    <property type="entry name" value="ATP-DEPENDENT HELICASE IRC3-RELATED"/>
    <property type="match status" value="1"/>
</dbReference>
<dbReference type="GO" id="GO:0000403">
    <property type="term" value="F:Y-form DNA binding"/>
    <property type="evidence" value="ECO:0007669"/>
    <property type="project" value="TreeGrafter"/>
</dbReference>
<dbReference type="PROSITE" id="PS51192">
    <property type="entry name" value="HELICASE_ATP_BIND_1"/>
    <property type="match status" value="1"/>
</dbReference>
<dbReference type="SMART" id="SM00487">
    <property type="entry name" value="DEXDc"/>
    <property type="match status" value="1"/>
</dbReference>
<reference evidence="5" key="1">
    <citation type="submission" date="2017-10" db="EMBL/GenBank/DDBJ databases">
        <title>Complete nucleotide sequences and annotations of phi673 and phi674, two new lytic phages of Corynebacterium glutamicum ATCC 13032.</title>
        <authorList>
            <person name="Yomantas Y.A.V."/>
            <person name="Abalakina E.G."/>
            <person name="Lobanova J.S."/>
            <person name="Mamontov V.T.A."/>
            <person name="Stoynova N.V."/>
            <person name="Mashko S.V."/>
        </authorList>
    </citation>
    <scope>NUCLEOTIDE SEQUENCE [LARGE SCALE GENOMIC DNA]</scope>
</reference>
<proteinExistence type="predicted"/>
<dbReference type="GO" id="GO:0005524">
    <property type="term" value="F:ATP binding"/>
    <property type="evidence" value="ECO:0007669"/>
    <property type="project" value="InterPro"/>
</dbReference>
<feature type="domain" description="Helicase ATP-binding" evidence="2">
    <location>
        <begin position="19"/>
        <end position="158"/>
    </location>
</feature>
<dbReference type="Pfam" id="PF04851">
    <property type="entry name" value="ResIII"/>
    <property type="match status" value="1"/>
</dbReference>
<feature type="region of interest" description="Disordered" evidence="1">
    <location>
        <begin position="359"/>
        <end position="386"/>
    </location>
</feature>
<keyword evidence="4" id="KW-0347">Helicase</keyword>
<gene>
    <name evidence="4" type="ORF">phi674_gp40</name>
</gene>
<dbReference type="Proteomes" id="UP000241216">
    <property type="component" value="Segment"/>
</dbReference>
<keyword evidence="5" id="KW-1185">Reference proteome</keyword>
<dbReference type="EMBL" id="MG324354">
    <property type="protein sequence ID" value="ATW62958.1"/>
    <property type="molecule type" value="Genomic_DNA"/>
</dbReference>
<dbReference type="InterPro" id="IPR014001">
    <property type="entry name" value="Helicase_ATP-bd"/>
</dbReference>
<dbReference type="OrthoDB" id="1659at10239"/>
<evidence type="ECO:0000313" key="4">
    <source>
        <dbReference type="EMBL" id="ATW62958.1"/>
    </source>
</evidence>
<organism evidence="4 5">
    <name type="scientific">Corynebacterium phage phi674</name>
    <dbReference type="NCBI Taxonomy" id="2052822"/>
    <lineage>
        <taxon>Viruses</taxon>
        <taxon>Duplodnaviria</taxon>
        <taxon>Heunggongvirae</taxon>
        <taxon>Uroviricota</taxon>
        <taxon>Caudoviricetes</taxon>
        <taxon>Ikedavirus</taxon>
        <taxon>Ikedavirus phi674</taxon>
    </lineage>
</organism>
<dbReference type="PROSITE" id="PS51194">
    <property type="entry name" value="HELICASE_CTER"/>
    <property type="match status" value="1"/>
</dbReference>
<dbReference type="GO" id="GO:0061749">
    <property type="term" value="F:forked DNA-dependent helicase activity"/>
    <property type="evidence" value="ECO:0007669"/>
    <property type="project" value="TreeGrafter"/>
</dbReference>
<keyword evidence="4" id="KW-0067">ATP-binding</keyword>
<dbReference type="Pfam" id="PF00271">
    <property type="entry name" value="Helicase_C"/>
    <property type="match status" value="1"/>
</dbReference>